<accession>A0ABN6P650</accession>
<feature type="region of interest" description="Disordered" evidence="1">
    <location>
        <begin position="130"/>
        <end position="149"/>
    </location>
</feature>
<evidence type="ECO:0000259" key="2">
    <source>
        <dbReference type="Pfam" id="PF05170"/>
    </source>
</evidence>
<dbReference type="PANTHER" id="PTHR30441:SF8">
    <property type="entry name" value="DUF748 DOMAIN-CONTAINING PROTEIN"/>
    <property type="match status" value="1"/>
</dbReference>
<dbReference type="Proteomes" id="UP000831327">
    <property type="component" value="Chromosome"/>
</dbReference>
<dbReference type="InterPro" id="IPR052894">
    <property type="entry name" value="AsmA-related"/>
</dbReference>
<dbReference type="Pfam" id="PF05170">
    <property type="entry name" value="AsmA"/>
    <property type="match status" value="2"/>
</dbReference>
<evidence type="ECO:0000313" key="4">
    <source>
        <dbReference type="Proteomes" id="UP000831327"/>
    </source>
</evidence>
<dbReference type="EMBL" id="AP025637">
    <property type="protein sequence ID" value="BDG74154.1"/>
    <property type="molecule type" value="Genomic_DNA"/>
</dbReference>
<organism evidence="3 4">
    <name type="scientific">Roseomonas fluvialis</name>
    <dbReference type="NCBI Taxonomy" id="1750527"/>
    <lineage>
        <taxon>Bacteria</taxon>
        <taxon>Pseudomonadati</taxon>
        <taxon>Pseudomonadota</taxon>
        <taxon>Alphaproteobacteria</taxon>
        <taxon>Acetobacterales</taxon>
        <taxon>Roseomonadaceae</taxon>
        <taxon>Roseomonas</taxon>
    </lineage>
</organism>
<evidence type="ECO:0000313" key="3">
    <source>
        <dbReference type="EMBL" id="BDG74154.1"/>
    </source>
</evidence>
<feature type="region of interest" description="Disordered" evidence="1">
    <location>
        <begin position="474"/>
        <end position="498"/>
    </location>
</feature>
<protein>
    <recommendedName>
        <fullName evidence="2">AsmA domain-containing protein</fullName>
    </recommendedName>
</protein>
<sequence length="838" mass="84206">MRRGAAWALGGLAGVALLAGGGVVALVAAVDAGSLTPRITSAIEAATGRAVSLGAVALRPGLVPRIEARDATLANLPGGTRPEMARIRRLEVQVALLPLLRGAVDIRAIAIEGADILLERTPEGPNWVLRPAPRPEAAPAAPGPGPAPAAARRSLAIAGLTITDSQVVLPDPRLGTLGVVRARLTGVVGGGPAALEGEVVLHGVPAQLTAEAGAVPVTPETPWRAALAVGPNRIAAEARPGEAVAVSATVPDPAALRPLAQAAAPGVALPASLPALEAAARVGPGLALSDLAVTIGPLALDAAMPGLVLTRLVARAPAADAAVEITAEATRAGVALRGTARVEPLAALLPWHPVEPAQVTIEAEAAGATLRAEGTLAEPRSLAGAAFDLRIAIPSLAALEPLLPAPPAPLTDVTVVARVEVAPDTLRIPSFRIDSPALQAEGDVVVTPGRPLGINGRVAAVRIDADTLAARVAATPAPAPSGAAPAPPGPRPAPAAQGLLIPDLPLPFAVARAYRGQVAFTADHLLLGGTDWRQVRGTLAIQDGTARLRPFAAVTPGGPVQGEATLDGASDPPRLALALRSTGRGIDLAALRRARGEATGIEGRAEVELDVHGRGATTRAVAGTLSGELGIAIVEGRIAHAGMLRLGPDLLGLLLPGAPREGIELRCLALRMSAQDGMARSQALLAETSAGRIEGVVAVNLRTEALAARLLPDVTLLGIRVRAPVGIGGTLAAPRVGVEPGRALGQVIEDTVANRLWRDPTVEWLRGQLPGGSPAGDCAAQLRLARMGADGPVPPAERFVPGVPRELQGATQDVLRGLGGIGGALGGAVGGLLGGGRR</sequence>
<feature type="domain" description="AsmA" evidence="2">
    <location>
        <begin position="515"/>
        <end position="639"/>
    </location>
</feature>
<evidence type="ECO:0000256" key="1">
    <source>
        <dbReference type="SAM" id="MobiDB-lite"/>
    </source>
</evidence>
<reference evidence="3 4" key="1">
    <citation type="journal article" date="2016" name="Microbes Environ.">
        <title>Phylogenetically diverse aerobic anoxygenic phototrophic bacteria isolated from epilithic biofilms in Tama river, Japan.</title>
        <authorList>
            <person name="Hirose S."/>
            <person name="Matsuura K."/>
            <person name="Haruta S."/>
        </authorList>
    </citation>
    <scope>NUCLEOTIDE SEQUENCE [LARGE SCALE GENOMIC DNA]</scope>
    <source>
        <strain evidence="3 4">S08</strain>
    </source>
</reference>
<keyword evidence="4" id="KW-1185">Reference proteome</keyword>
<feature type="compositionally biased region" description="Low complexity" evidence="1">
    <location>
        <begin position="474"/>
        <end position="484"/>
    </location>
</feature>
<dbReference type="InterPro" id="IPR007844">
    <property type="entry name" value="AsmA"/>
</dbReference>
<dbReference type="RefSeq" id="WP_244408345.1">
    <property type="nucleotide sequence ID" value="NZ_AP025637.1"/>
</dbReference>
<feature type="domain" description="AsmA" evidence="2">
    <location>
        <begin position="1"/>
        <end position="175"/>
    </location>
</feature>
<gene>
    <name evidence="3" type="ORF">Rmf_40830</name>
</gene>
<name>A0ABN6P650_9PROT</name>
<proteinExistence type="predicted"/>
<dbReference type="PANTHER" id="PTHR30441">
    <property type="entry name" value="DUF748 DOMAIN-CONTAINING PROTEIN"/>
    <property type="match status" value="1"/>
</dbReference>
<feature type="compositionally biased region" description="Pro residues" evidence="1">
    <location>
        <begin position="132"/>
        <end position="147"/>
    </location>
</feature>